<dbReference type="Pfam" id="PF00072">
    <property type="entry name" value="Response_reg"/>
    <property type="match status" value="1"/>
</dbReference>
<evidence type="ECO:0000313" key="13">
    <source>
        <dbReference type="Proteomes" id="UP000262712"/>
    </source>
</evidence>
<keyword evidence="4 7" id="KW-0238">DNA-binding</keyword>
<dbReference type="GO" id="GO:0000976">
    <property type="term" value="F:transcription cis-regulatory region binding"/>
    <property type="evidence" value="ECO:0007669"/>
    <property type="project" value="TreeGrafter"/>
</dbReference>
<dbReference type="Gene3D" id="3.40.50.2300">
    <property type="match status" value="1"/>
</dbReference>
<dbReference type="RefSeq" id="WP_099343346.1">
    <property type="nucleotide sequence ID" value="NZ_CP032098.1"/>
</dbReference>
<reference evidence="11 12" key="1">
    <citation type="submission" date="2017-09" db="EMBL/GenBank/DDBJ databases">
        <title>Arcobacter canalis sp. nov., a new species isolated from a water canal contaminated with urban sewage.</title>
        <authorList>
            <person name="Perez-Cataluna A."/>
            <person name="Salas-Masso N."/>
            <person name="Figueras M.J."/>
        </authorList>
    </citation>
    <scope>NUCLEOTIDE SEQUENCE [LARGE SCALE GENOMIC DNA]</scope>
    <source>
        <strain evidence="11 12">F98-3</strain>
    </source>
</reference>
<dbReference type="Gene3D" id="1.10.10.10">
    <property type="entry name" value="Winged helix-like DNA-binding domain superfamily/Winged helix DNA-binding domain"/>
    <property type="match status" value="1"/>
</dbReference>
<evidence type="ECO:0000256" key="7">
    <source>
        <dbReference type="PROSITE-ProRule" id="PRU01091"/>
    </source>
</evidence>
<dbReference type="InterPro" id="IPR001789">
    <property type="entry name" value="Sig_transdc_resp-reg_receiver"/>
</dbReference>
<evidence type="ECO:0000256" key="6">
    <source>
        <dbReference type="PROSITE-ProRule" id="PRU00169"/>
    </source>
</evidence>
<dbReference type="SMART" id="SM00862">
    <property type="entry name" value="Trans_reg_C"/>
    <property type="match status" value="1"/>
</dbReference>
<evidence type="ECO:0000313" key="12">
    <source>
        <dbReference type="Proteomes" id="UP000221222"/>
    </source>
</evidence>
<feature type="domain" description="Response regulatory" evidence="8">
    <location>
        <begin position="2"/>
        <end position="115"/>
    </location>
</feature>
<dbReference type="InterPro" id="IPR001867">
    <property type="entry name" value="OmpR/PhoB-type_DNA-bd"/>
</dbReference>
<keyword evidence="5" id="KW-0804">Transcription</keyword>
<evidence type="ECO:0000256" key="1">
    <source>
        <dbReference type="ARBA" id="ARBA00022553"/>
    </source>
</evidence>
<accession>A0A2G1DF89</accession>
<dbReference type="CDD" id="cd17574">
    <property type="entry name" value="REC_OmpR"/>
    <property type="match status" value="1"/>
</dbReference>
<reference evidence="10 13" key="2">
    <citation type="submission" date="2018-08" db="EMBL/GenBank/DDBJ databases">
        <title>Complete genome of the Arcobacter molluscorum type strain LMG 25693.</title>
        <authorList>
            <person name="Miller W.G."/>
            <person name="Yee E."/>
            <person name="Bono J.L."/>
        </authorList>
    </citation>
    <scope>NUCLEOTIDE SEQUENCE [LARGE SCALE GENOMIC DNA]</scope>
    <source>
        <strain evidence="10 13">CECT 7696</strain>
    </source>
</reference>
<feature type="DNA-binding region" description="OmpR/PhoB-type" evidence="7">
    <location>
        <begin position="119"/>
        <end position="213"/>
    </location>
</feature>
<dbReference type="InterPro" id="IPR039420">
    <property type="entry name" value="WalR-like"/>
</dbReference>
<dbReference type="Pfam" id="PF00486">
    <property type="entry name" value="Trans_reg_C"/>
    <property type="match status" value="1"/>
</dbReference>
<dbReference type="AlphaFoldDB" id="A0A2G1DF89"/>
<evidence type="ECO:0000256" key="3">
    <source>
        <dbReference type="ARBA" id="ARBA00023015"/>
    </source>
</evidence>
<dbReference type="GO" id="GO:0006355">
    <property type="term" value="P:regulation of DNA-templated transcription"/>
    <property type="evidence" value="ECO:0007669"/>
    <property type="project" value="InterPro"/>
</dbReference>
<sequence length="218" mass="25183">MKILALEDNERLLKLIKGSLEKEGYEVDCFSNGDDALDVLENGYNCFILDINVPSIDGITLLEYIRVKSSDVPVLIISSNHDLEKIEKSYKFGCNDYIKKPFYIIELVEKVKKMCSPKSNKFQLAENTVFDLKERKLYIDSDEVELTKKEILFLELFAQNLNKIASYDEMIDYVWQGEETNLTNIRAMIKRLRKKLPIDSIVIVKGMGYSLNKSAKFI</sequence>
<protein>
    <submittedName>
        <fullName evidence="11">DNA-binding response regulator</fullName>
    </submittedName>
    <submittedName>
        <fullName evidence="10">Two-component system response regulator</fullName>
    </submittedName>
</protein>
<evidence type="ECO:0000313" key="11">
    <source>
        <dbReference type="EMBL" id="PHO17114.1"/>
    </source>
</evidence>
<evidence type="ECO:0000259" key="8">
    <source>
        <dbReference type="PROSITE" id="PS50110"/>
    </source>
</evidence>
<dbReference type="InterPro" id="IPR036388">
    <property type="entry name" value="WH-like_DNA-bd_sf"/>
</dbReference>
<dbReference type="GO" id="GO:0000156">
    <property type="term" value="F:phosphorelay response regulator activity"/>
    <property type="evidence" value="ECO:0007669"/>
    <property type="project" value="TreeGrafter"/>
</dbReference>
<dbReference type="SUPFAM" id="SSF52172">
    <property type="entry name" value="CheY-like"/>
    <property type="match status" value="1"/>
</dbReference>
<keyword evidence="12" id="KW-1185">Reference proteome</keyword>
<dbReference type="PANTHER" id="PTHR48111">
    <property type="entry name" value="REGULATOR OF RPOS"/>
    <property type="match status" value="1"/>
</dbReference>
<dbReference type="Proteomes" id="UP000262712">
    <property type="component" value="Chromosome"/>
</dbReference>
<dbReference type="EMBL" id="NXFY01000023">
    <property type="protein sequence ID" value="PHO17114.1"/>
    <property type="molecule type" value="Genomic_DNA"/>
</dbReference>
<dbReference type="CDD" id="cd00383">
    <property type="entry name" value="trans_reg_C"/>
    <property type="match status" value="1"/>
</dbReference>
<dbReference type="InterPro" id="IPR011006">
    <property type="entry name" value="CheY-like_superfamily"/>
</dbReference>
<keyword evidence="2" id="KW-0902">Two-component regulatory system</keyword>
<dbReference type="EMBL" id="CP032098">
    <property type="protein sequence ID" value="AXX91297.1"/>
    <property type="molecule type" value="Genomic_DNA"/>
</dbReference>
<dbReference type="GO" id="GO:0032993">
    <property type="term" value="C:protein-DNA complex"/>
    <property type="evidence" value="ECO:0007669"/>
    <property type="project" value="TreeGrafter"/>
</dbReference>
<dbReference type="PROSITE" id="PS50110">
    <property type="entry name" value="RESPONSE_REGULATORY"/>
    <property type="match status" value="1"/>
</dbReference>
<dbReference type="SMART" id="SM00448">
    <property type="entry name" value="REC"/>
    <property type="match status" value="1"/>
</dbReference>
<evidence type="ECO:0000256" key="4">
    <source>
        <dbReference type="ARBA" id="ARBA00023125"/>
    </source>
</evidence>
<evidence type="ECO:0000256" key="2">
    <source>
        <dbReference type="ARBA" id="ARBA00023012"/>
    </source>
</evidence>
<feature type="modified residue" description="4-aspartylphosphate" evidence="6">
    <location>
        <position position="50"/>
    </location>
</feature>
<keyword evidence="3" id="KW-0805">Transcription regulation</keyword>
<feature type="domain" description="OmpR/PhoB-type" evidence="9">
    <location>
        <begin position="119"/>
        <end position="213"/>
    </location>
</feature>
<name>A0A2G1DF89_9BACT</name>
<dbReference type="PANTHER" id="PTHR48111:SF1">
    <property type="entry name" value="TWO-COMPONENT RESPONSE REGULATOR ORR33"/>
    <property type="match status" value="1"/>
</dbReference>
<dbReference type="PROSITE" id="PS51755">
    <property type="entry name" value="OMPR_PHOB"/>
    <property type="match status" value="1"/>
</dbReference>
<evidence type="ECO:0000259" key="9">
    <source>
        <dbReference type="PROSITE" id="PS51755"/>
    </source>
</evidence>
<proteinExistence type="predicted"/>
<organism evidence="11 12">
    <name type="scientific">Malaciobacter molluscorum LMG 25693</name>
    <dbReference type="NCBI Taxonomy" id="870501"/>
    <lineage>
        <taxon>Bacteria</taxon>
        <taxon>Pseudomonadati</taxon>
        <taxon>Campylobacterota</taxon>
        <taxon>Epsilonproteobacteria</taxon>
        <taxon>Campylobacterales</taxon>
        <taxon>Arcobacteraceae</taxon>
        <taxon>Malaciobacter</taxon>
    </lineage>
</organism>
<evidence type="ECO:0000256" key="5">
    <source>
        <dbReference type="ARBA" id="ARBA00023163"/>
    </source>
</evidence>
<keyword evidence="1 6" id="KW-0597">Phosphoprotein</keyword>
<evidence type="ECO:0000313" key="10">
    <source>
        <dbReference type="EMBL" id="AXX91297.1"/>
    </source>
</evidence>
<dbReference type="GO" id="GO:0005829">
    <property type="term" value="C:cytosol"/>
    <property type="evidence" value="ECO:0007669"/>
    <property type="project" value="TreeGrafter"/>
</dbReference>
<dbReference type="KEGG" id="amol:AMOL_0281"/>
<dbReference type="Proteomes" id="UP000221222">
    <property type="component" value="Unassembled WGS sequence"/>
</dbReference>
<gene>
    <name evidence="10" type="ORF">AMOL_0281</name>
    <name evidence="11" type="ORF">CPU12_11905</name>
</gene>